<evidence type="ECO:0000313" key="4">
    <source>
        <dbReference type="EMBL" id="EYB89871.1"/>
    </source>
</evidence>
<proteinExistence type="predicted"/>
<sequence>MARGSATPSLSPALILLVTIPGAVGIGCFVCSSFDGNNRACEDPFNSTLELATKQREAASIANYHHPCWAFKKGRQGLFPADHCIKIIGHRAENVSKTMIIRTCALDSGTLTADTEIVRISHCGHFKFEGHHYTGCVQACDSDGCNSSDVRSRVAALFVVLLLTLVDLLRP</sequence>
<dbReference type="OrthoDB" id="428346at2759"/>
<evidence type="ECO:0000256" key="3">
    <source>
        <dbReference type="SAM" id="SignalP"/>
    </source>
</evidence>
<protein>
    <recommendedName>
        <fullName evidence="6">Protein quiver</fullName>
    </recommendedName>
</protein>
<evidence type="ECO:0008006" key="6">
    <source>
        <dbReference type="Google" id="ProtNLM"/>
    </source>
</evidence>
<comment type="caution">
    <text evidence="4">The sequence shown here is derived from an EMBL/GenBank/DDBJ whole genome shotgun (WGS) entry which is preliminary data.</text>
</comment>
<evidence type="ECO:0000313" key="5">
    <source>
        <dbReference type="Proteomes" id="UP000024635"/>
    </source>
</evidence>
<dbReference type="Proteomes" id="UP000024635">
    <property type="component" value="Unassembled WGS sequence"/>
</dbReference>
<reference evidence="5" key="1">
    <citation type="journal article" date="2015" name="Nat. Genet.">
        <title>The genome and transcriptome of the zoonotic hookworm Ancylostoma ceylanicum identify infection-specific gene families.</title>
        <authorList>
            <person name="Schwarz E.M."/>
            <person name="Hu Y."/>
            <person name="Antoshechkin I."/>
            <person name="Miller M.M."/>
            <person name="Sternberg P.W."/>
            <person name="Aroian R.V."/>
        </authorList>
    </citation>
    <scope>NUCLEOTIDE SEQUENCE</scope>
    <source>
        <strain evidence="5">HY135</strain>
    </source>
</reference>
<dbReference type="PANTHER" id="PTHR38332:SF1">
    <property type="entry name" value="RE49668P"/>
    <property type="match status" value="1"/>
</dbReference>
<evidence type="ECO:0000256" key="1">
    <source>
        <dbReference type="ARBA" id="ARBA00022729"/>
    </source>
</evidence>
<accession>A0A016SHP2</accession>
<name>A0A016SHP2_9BILA</name>
<keyword evidence="1 3" id="KW-0732">Signal</keyword>
<dbReference type="InterPro" id="IPR031424">
    <property type="entry name" value="QVR-like"/>
</dbReference>
<dbReference type="GO" id="GO:0030431">
    <property type="term" value="P:sleep"/>
    <property type="evidence" value="ECO:0007669"/>
    <property type="project" value="InterPro"/>
</dbReference>
<keyword evidence="5" id="KW-1185">Reference proteome</keyword>
<dbReference type="GO" id="GO:0032222">
    <property type="term" value="P:regulation of synaptic transmission, cholinergic"/>
    <property type="evidence" value="ECO:0007669"/>
    <property type="project" value="InterPro"/>
</dbReference>
<dbReference type="PANTHER" id="PTHR38332">
    <property type="entry name" value="PROTEIN CBG11604"/>
    <property type="match status" value="1"/>
</dbReference>
<keyword evidence="2" id="KW-0325">Glycoprotein</keyword>
<feature type="signal peptide" evidence="3">
    <location>
        <begin position="1"/>
        <end position="25"/>
    </location>
</feature>
<dbReference type="AlphaFoldDB" id="A0A016SHP2"/>
<evidence type="ECO:0000256" key="2">
    <source>
        <dbReference type="ARBA" id="ARBA00023180"/>
    </source>
</evidence>
<feature type="chain" id="PRO_5001489500" description="Protein quiver" evidence="3">
    <location>
        <begin position="26"/>
        <end position="171"/>
    </location>
</feature>
<dbReference type="Pfam" id="PF17064">
    <property type="entry name" value="QVR"/>
    <property type="match status" value="1"/>
</dbReference>
<organism evidence="4 5">
    <name type="scientific">Ancylostoma ceylanicum</name>
    <dbReference type="NCBI Taxonomy" id="53326"/>
    <lineage>
        <taxon>Eukaryota</taxon>
        <taxon>Metazoa</taxon>
        <taxon>Ecdysozoa</taxon>
        <taxon>Nematoda</taxon>
        <taxon>Chromadorea</taxon>
        <taxon>Rhabditida</taxon>
        <taxon>Rhabditina</taxon>
        <taxon>Rhabditomorpha</taxon>
        <taxon>Strongyloidea</taxon>
        <taxon>Ancylostomatidae</taxon>
        <taxon>Ancylostomatinae</taxon>
        <taxon>Ancylostoma</taxon>
    </lineage>
</organism>
<dbReference type="PROSITE" id="PS51257">
    <property type="entry name" value="PROKAR_LIPOPROTEIN"/>
    <property type="match status" value="1"/>
</dbReference>
<dbReference type="EMBL" id="JARK01001563">
    <property type="protein sequence ID" value="EYB89871.1"/>
    <property type="molecule type" value="Genomic_DNA"/>
</dbReference>
<gene>
    <name evidence="4" type="primary">Acey_s0227.g2835</name>
    <name evidence="4" type="synonym">Acey-C30G7.2</name>
    <name evidence="4" type="ORF">Y032_0227g2835</name>
</gene>